<dbReference type="SUPFAM" id="SSF55486">
    <property type="entry name" value="Metalloproteases ('zincins'), catalytic domain"/>
    <property type="match status" value="1"/>
</dbReference>
<dbReference type="GO" id="GO:0046872">
    <property type="term" value="F:metal ion binding"/>
    <property type="evidence" value="ECO:0007669"/>
    <property type="project" value="UniProtKB-KW"/>
</dbReference>
<dbReference type="PANTHER" id="PTHR47466">
    <property type="match status" value="1"/>
</dbReference>
<dbReference type="EMBL" id="JH725174">
    <property type="protein sequence ID" value="EJP63498.1"/>
    <property type="molecule type" value="Genomic_DNA"/>
</dbReference>
<evidence type="ECO:0000259" key="11">
    <source>
        <dbReference type="Pfam" id="PF05572"/>
    </source>
</evidence>
<dbReference type="InParanoid" id="J5JBM6"/>
<name>J5JBM6_BEAB2</name>
<feature type="region of interest" description="Disordered" evidence="10">
    <location>
        <begin position="451"/>
        <end position="479"/>
    </location>
</feature>
<feature type="compositionally biased region" description="Polar residues" evidence="10">
    <location>
        <begin position="61"/>
        <end position="85"/>
    </location>
</feature>
<evidence type="ECO:0000313" key="12">
    <source>
        <dbReference type="EMBL" id="EJP63498.1"/>
    </source>
</evidence>
<sequence>MAEDYPVHRRSIFENVQAFIYDINHNQAEVAACVAAYPDSAPLIYSVLPTAEPGSLPAPPAQTSGLDTVDATDSSSCIDEQSCSGNRPAKRKRRNSPDNAYKRAVAIANRLPQELGSAHVLSELQRDLQCERIRNDHNAQQRQRANPERRSHSEEKAANHSEDLEDDCHNLQPSPRFDTAVERYRRILIAQRYQTALHNKEKRTCSVAEEFAQKYLPDTVKEGLSKEKIAGQMEAHHTPTSVLGAACGLLWWCWRVASATRRVPERAVGSPKPSDDYKGSHLQRATAKNVLPTWQIPLEKLPKADIVAWRQRGLQELVGPADAAAHFAVDGGDAATLPSTQPLNPLIDSSVHVSITGRQIGGADFVREVLATNDATSDTTSSQLGQTTRFPSATQDGIHAVGKMHEAVELSSQSSLASSLANYALGKTAVHEYGHWLGLAHTFQGGCDDGLGDAVDNTPPEKSASSSYKPRDSCPHKPGLDPINNYMDYSPDEYISGQYGNMVRAVQLSAAALLWPPDSPSCSRRPDKTREGYRLLYIAVFVM</sequence>
<keyword evidence="4" id="KW-0479">Metal-binding</keyword>
<dbReference type="GO" id="GO:0008237">
    <property type="term" value="F:metallopeptidase activity"/>
    <property type="evidence" value="ECO:0007669"/>
    <property type="project" value="UniProtKB-KW"/>
</dbReference>
<keyword evidence="8 12" id="KW-0482">Metalloprotease</keyword>
<dbReference type="AlphaFoldDB" id="J5JBM6"/>
<dbReference type="RefSeq" id="XP_008600743.1">
    <property type="nucleotide sequence ID" value="XM_008602521.1"/>
</dbReference>
<comment type="function">
    <text evidence="1">Secreted metalloproteinase that allows assimilation of proteinaceous substrates.</text>
</comment>
<dbReference type="InterPro" id="IPR024079">
    <property type="entry name" value="MetalloPept_cat_dom_sf"/>
</dbReference>
<reference evidence="12 13" key="1">
    <citation type="journal article" date="2012" name="Sci. Rep.">
        <title>Genomic perspectives on the evolution of fungal entomopathogenicity in Beauveria bassiana.</title>
        <authorList>
            <person name="Xiao G."/>
            <person name="Ying S.H."/>
            <person name="Zheng P."/>
            <person name="Wang Z.L."/>
            <person name="Zhang S."/>
            <person name="Xie X.Q."/>
            <person name="Shang Y."/>
            <person name="St Leger R.J."/>
            <person name="Zhao G.P."/>
            <person name="Wang C."/>
            <person name="Feng M.G."/>
        </authorList>
    </citation>
    <scope>NUCLEOTIDE SEQUENCE [LARGE SCALE GENOMIC DNA]</scope>
    <source>
        <strain evidence="12 13">ARSEF 2860</strain>
    </source>
</reference>
<proteinExistence type="inferred from homology"/>
<comment type="similarity">
    <text evidence="2">Belongs to the peptidase M43B family.</text>
</comment>
<keyword evidence="7" id="KW-0862">Zinc</keyword>
<evidence type="ECO:0000256" key="2">
    <source>
        <dbReference type="ARBA" id="ARBA00008721"/>
    </source>
</evidence>
<evidence type="ECO:0000256" key="6">
    <source>
        <dbReference type="ARBA" id="ARBA00022801"/>
    </source>
</evidence>
<feature type="compositionally biased region" description="Basic and acidic residues" evidence="10">
    <location>
        <begin position="469"/>
        <end position="479"/>
    </location>
</feature>
<dbReference type="HOGENOM" id="CLU_501505_0_0_1"/>
<evidence type="ECO:0000256" key="4">
    <source>
        <dbReference type="ARBA" id="ARBA00022723"/>
    </source>
</evidence>
<dbReference type="InterPro" id="IPR008754">
    <property type="entry name" value="Peptidase_M43"/>
</dbReference>
<feature type="region of interest" description="Disordered" evidence="10">
    <location>
        <begin position="137"/>
        <end position="175"/>
    </location>
</feature>
<evidence type="ECO:0000256" key="9">
    <source>
        <dbReference type="ARBA" id="ARBA00023157"/>
    </source>
</evidence>
<feature type="compositionally biased region" description="Basic and acidic residues" evidence="10">
    <location>
        <begin position="137"/>
        <end position="162"/>
    </location>
</feature>
<dbReference type="GO" id="GO:0006508">
    <property type="term" value="P:proteolysis"/>
    <property type="evidence" value="ECO:0007669"/>
    <property type="project" value="UniProtKB-KW"/>
</dbReference>
<evidence type="ECO:0000256" key="5">
    <source>
        <dbReference type="ARBA" id="ARBA00022729"/>
    </source>
</evidence>
<gene>
    <name evidence="12" type="ORF">BBA_07424</name>
</gene>
<keyword evidence="5" id="KW-0732">Signal</keyword>
<organism evidence="12 13">
    <name type="scientific">Beauveria bassiana (strain ARSEF 2860)</name>
    <name type="common">White muscardine disease fungus</name>
    <name type="synonym">Tritirachium shiotae</name>
    <dbReference type="NCBI Taxonomy" id="655819"/>
    <lineage>
        <taxon>Eukaryota</taxon>
        <taxon>Fungi</taxon>
        <taxon>Dikarya</taxon>
        <taxon>Ascomycota</taxon>
        <taxon>Pezizomycotina</taxon>
        <taxon>Sordariomycetes</taxon>
        <taxon>Hypocreomycetidae</taxon>
        <taxon>Hypocreales</taxon>
        <taxon>Cordycipitaceae</taxon>
        <taxon>Beauveria</taxon>
    </lineage>
</organism>
<evidence type="ECO:0000256" key="7">
    <source>
        <dbReference type="ARBA" id="ARBA00022833"/>
    </source>
</evidence>
<evidence type="ECO:0000256" key="1">
    <source>
        <dbReference type="ARBA" id="ARBA00003174"/>
    </source>
</evidence>
<dbReference type="GeneID" id="19890436"/>
<protein>
    <submittedName>
        <fullName evidence="12">Metalloprotease MEP1</fullName>
    </submittedName>
</protein>
<dbReference type="Gene3D" id="3.40.390.10">
    <property type="entry name" value="Collagenase (Catalytic Domain)"/>
    <property type="match status" value="1"/>
</dbReference>
<dbReference type="Pfam" id="PF05572">
    <property type="entry name" value="Peptidase_M43"/>
    <property type="match status" value="1"/>
</dbReference>
<feature type="domain" description="Peptidase M43 pregnancy-associated plasma-A" evidence="11">
    <location>
        <begin position="427"/>
        <end position="506"/>
    </location>
</feature>
<feature type="region of interest" description="Disordered" evidence="10">
    <location>
        <begin position="55"/>
        <end position="99"/>
    </location>
</feature>
<evidence type="ECO:0000256" key="10">
    <source>
        <dbReference type="SAM" id="MobiDB-lite"/>
    </source>
</evidence>
<evidence type="ECO:0000256" key="8">
    <source>
        <dbReference type="ARBA" id="ARBA00023049"/>
    </source>
</evidence>
<dbReference type="Proteomes" id="UP000002762">
    <property type="component" value="Unassembled WGS sequence"/>
</dbReference>
<accession>J5JBM6</accession>
<keyword evidence="6" id="KW-0378">Hydrolase</keyword>
<evidence type="ECO:0000256" key="3">
    <source>
        <dbReference type="ARBA" id="ARBA00022670"/>
    </source>
</evidence>
<keyword evidence="13" id="KW-1185">Reference proteome</keyword>
<keyword evidence="3 12" id="KW-0645">Protease</keyword>
<dbReference type="MEROPS" id="M43.008"/>
<keyword evidence="9" id="KW-1015">Disulfide bond</keyword>
<dbReference type="PANTHER" id="PTHR47466:SF1">
    <property type="entry name" value="METALLOPROTEASE MEP1 (AFU_ORTHOLOGUE AFUA_1G07730)-RELATED"/>
    <property type="match status" value="1"/>
</dbReference>
<evidence type="ECO:0000313" key="13">
    <source>
        <dbReference type="Proteomes" id="UP000002762"/>
    </source>
</evidence>